<sequence>MAGKDYREDNSVNSTRSQYRSRNRNRKNNNFNGLIILAIILIGAIFVGSRFLIRHMKKNNTVAATNKGDGSINTDSLDTSVAVEEAESTSSALEVALNTAKKQAMQYDYDAAIATLNELNMPDNAEVTSAISEYEGIKANLVPANMDDITHVFFHTMVVDVDRALRDTHQGRQWNSVMTTIPEFKEILQQMYDRGYVMVHLHDIAQMQDQGDGTMKMVKNQIMLPEGKIPFVMSQDDVNYYIYMENHGFPDKMVLDENGKLKNQYTDAQGNVTVGDYDLVPILDAFVEEHPDFAYHGHKAIIALTGYNGVLGYRTDETFDPNSPAFDPNNKPNHNIEEDRSTVRTLTSALKQDGYEFASHSWGHINFKGRSLGIIQNDTDKWIRNVGHLLPDPCEILIYPFGADIGDWHPYQAGHQEGKFDYLESVGFRYFCNVDSKRAWLQYGDNFFRQGRRNLDGYRLYEGYSGKADRLSDIIDVTKVFDTSRPTPINWE</sequence>
<accession>A0A385Q3E0</accession>
<keyword evidence="2" id="KW-1133">Transmembrane helix</keyword>
<dbReference type="KEGG" id="lua:D4A81_03815"/>
<evidence type="ECO:0000256" key="1">
    <source>
        <dbReference type="SAM" id="MobiDB-lite"/>
    </source>
</evidence>
<dbReference type="Proteomes" id="UP000265562">
    <property type="component" value="Chromosome"/>
</dbReference>
<feature type="transmembrane region" description="Helical" evidence="2">
    <location>
        <begin position="31"/>
        <end position="53"/>
    </location>
</feature>
<dbReference type="SUPFAM" id="SSF88713">
    <property type="entry name" value="Glycoside hydrolase/deacetylase"/>
    <property type="match status" value="1"/>
</dbReference>
<dbReference type="OrthoDB" id="3722973at2"/>
<keyword evidence="4" id="KW-1185">Reference proteome</keyword>
<dbReference type="GO" id="GO:0005975">
    <property type="term" value="P:carbohydrate metabolic process"/>
    <property type="evidence" value="ECO:0007669"/>
    <property type="project" value="InterPro"/>
</dbReference>
<protein>
    <submittedName>
        <fullName evidence="3">Polysaccharide deacetylase</fullName>
    </submittedName>
</protein>
<gene>
    <name evidence="3" type="ORF">D4A81_03815</name>
</gene>
<keyword evidence="2" id="KW-0812">Transmembrane</keyword>
<keyword evidence="2" id="KW-0472">Membrane</keyword>
<name>A0A385Q3E0_9FIRM</name>
<evidence type="ECO:0000313" key="4">
    <source>
        <dbReference type="Proteomes" id="UP000265562"/>
    </source>
</evidence>
<feature type="region of interest" description="Disordered" evidence="1">
    <location>
        <begin position="1"/>
        <end position="25"/>
    </location>
</feature>
<dbReference type="EMBL" id="CP032364">
    <property type="protein sequence ID" value="AYA99133.1"/>
    <property type="molecule type" value="Genomic_DNA"/>
</dbReference>
<reference evidence="3 4" key="1">
    <citation type="submission" date="2018-09" db="EMBL/GenBank/DDBJ databases">
        <title>Genome sequencing of Lachnoanaerobaculum umeaense DSM 23576.</title>
        <authorList>
            <person name="Kook J.-K."/>
            <person name="Park S.-N."/>
            <person name="Lim Y.K."/>
        </authorList>
    </citation>
    <scope>NUCLEOTIDE SEQUENCE [LARGE SCALE GENOMIC DNA]</scope>
    <source>
        <strain evidence="4">DSM 23576 \ CCUG 58757</strain>
    </source>
</reference>
<evidence type="ECO:0000313" key="3">
    <source>
        <dbReference type="EMBL" id="AYA99133.1"/>
    </source>
</evidence>
<proteinExistence type="predicted"/>
<dbReference type="AlphaFoldDB" id="A0A385Q3E0"/>
<feature type="compositionally biased region" description="Basic and acidic residues" evidence="1">
    <location>
        <begin position="1"/>
        <end position="10"/>
    </location>
</feature>
<dbReference type="RefSeq" id="WP_111525646.1">
    <property type="nucleotide sequence ID" value="NZ_CP032364.1"/>
</dbReference>
<organism evidence="3 4">
    <name type="scientific">Lachnoanaerobaculum umeaense</name>
    <dbReference type="NCBI Taxonomy" id="617123"/>
    <lineage>
        <taxon>Bacteria</taxon>
        <taxon>Bacillati</taxon>
        <taxon>Bacillota</taxon>
        <taxon>Clostridia</taxon>
        <taxon>Lachnospirales</taxon>
        <taxon>Lachnospiraceae</taxon>
        <taxon>Lachnoanaerobaculum</taxon>
    </lineage>
</organism>
<dbReference type="Gene3D" id="3.20.20.370">
    <property type="entry name" value="Glycoside hydrolase/deacetylase"/>
    <property type="match status" value="1"/>
</dbReference>
<evidence type="ECO:0000256" key="2">
    <source>
        <dbReference type="SAM" id="Phobius"/>
    </source>
</evidence>
<dbReference type="InterPro" id="IPR011330">
    <property type="entry name" value="Glyco_hydro/deAcase_b/a-brl"/>
</dbReference>